<name>A0A6C0IRG1_9ZZZZ</name>
<proteinExistence type="predicted"/>
<sequence>MDKSTIHKGFNKLFFDFLEDLLTIFPDSKEIAQAKKTFSLFKTANPSILIKAWHKHIYIKYAAQIDDGDITFFFDKDYSGDLKNVNGADEIIKMINNIREPLKKMDEVNKQHSSEYIIKLSKLSVLFNDLTK</sequence>
<protein>
    <submittedName>
        <fullName evidence="1">Uncharacterized protein</fullName>
    </submittedName>
</protein>
<evidence type="ECO:0000313" key="1">
    <source>
        <dbReference type="EMBL" id="QHT94467.1"/>
    </source>
</evidence>
<organism evidence="1">
    <name type="scientific">viral metagenome</name>
    <dbReference type="NCBI Taxonomy" id="1070528"/>
    <lineage>
        <taxon>unclassified sequences</taxon>
        <taxon>metagenomes</taxon>
        <taxon>organismal metagenomes</taxon>
    </lineage>
</organism>
<accession>A0A6C0IRG1</accession>
<reference evidence="1" key="1">
    <citation type="journal article" date="2020" name="Nature">
        <title>Giant virus diversity and host interactions through global metagenomics.</title>
        <authorList>
            <person name="Schulz F."/>
            <person name="Roux S."/>
            <person name="Paez-Espino D."/>
            <person name="Jungbluth S."/>
            <person name="Walsh D.A."/>
            <person name="Denef V.J."/>
            <person name="McMahon K.D."/>
            <person name="Konstantinidis K.T."/>
            <person name="Eloe-Fadrosh E.A."/>
            <person name="Kyrpides N.C."/>
            <person name="Woyke T."/>
        </authorList>
    </citation>
    <scope>NUCLEOTIDE SEQUENCE</scope>
    <source>
        <strain evidence="1">GVMAG-M-3300024258-28</strain>
    </source>
</reference>
<dbReference type="EMBL" id="MN740222">
    <property type="protein sequence ID" value="QHT94467.1"/>
    <property type="molecule type" value="Genomic_DNA"/>
</dbReference>
<dbReference type="AlphaFoldDB" id="A0A6C0IRG1"/>